<evidence type="ECO:0000313" key="2">
    <source>
        <dbReference type="Proteomes" id="UP001234297"/>
    </source>
</evidence>
<accession>A0ACC2LV48</accession>
<gene>
    <name evidence="1" type="ORF">MRB53_011505</name>
</gene>
<dbReference type="EMBL" id="CM056811">
    <property type="protein sequence ID" value="KAJ8637238.1"/>
    <property type="molecule type" value="Genomic_DNA"/>
</dbReference>
<reference evidence="1 2" key="1">
    <citation type="journal article" date="2022" name="Hortic Res">
        <title>A haplotype resolved chromosomal level avocado genome allows analysis of novel avocado genes.</title>
        <authorList>
            <person name="Nath O."/>
            <person name="Fletcher S.J."/>
            <person name="Hayward A."/>
            <person name="Shaw L.M."/>
            <person name="Masouleh A.K."/>
            <person name="Furtado A."/>
            <person name="Henry R.J."/>
            <person name="Mitter N."/>
        </authorList>
    </citation>
    <scope>NUCLEOTIDE SEQUENCE [LARGE SCALE GENOMIC DNA]</scope>
    <source>
        <strain evidence="2">cv. Hass</strain>
    </source>
</reference>
<keyword evidence="2" id="KW-1185">Reference proteome</keyword>
<name>A0ACC2LV48_PERAE</name>
<comment type="caution">
    <text evidence="1">The sequence shown here is derived from an EMBL/GenBank/DDBJ whole genome shotgun (WGS) entry which is preliminary data.</text>
</comment>
<sequence>MGREEERERKQWGGGWKRVKGRERKQWGGRGSPSPSVKGEVGEENGRRRERNSGEKGRKRGREDIGEEGGREGGRERKQWGGREMGRRQDGGDLPPARGKIEGDVYANGKAGDESKFPRAAKHVVSGISGKI</sequence>
<proteinExistence type="predicted"/>
<dbReference type="Proteomes" id="UP001234297">
    <property type="component" value="Chromosome 3"/>
</dbReference>
<organism evidence="1 2">
    <name type="scientific">Persea americana</name>
    <name type="common">Avocado</name>
    <dbReference type="NCBI Taxonomy" id="3435"/>
    <lineage>
        <taxon>Eukaryota</taxon>
        <taxon>Viridiplantae</taxon>
        <taxon>Streptophyta</taxon>
        <taxon>Embryophyta</taxon>
        <taxon>Tracheophyta</taxon>
        <taxon>Spermatophyta</taxon>
        <taxon>Magnoliopsida</taxon>
        <taxon>Magnoliidae</taxon>
        <taxon>Laurales</taxon>
        <taxon>Lauraceae</taxon>
        <taxon>Persea</taxon>
    </lineage>
</organism>
<evidence type="ECO:0000313" key="1">
    <source>
        <dbReference type="EMBL" id="KAJ8637238.1"/>
    </source>
</evidence>
<protein>
    <submittedName>
        <fullName evidence="1">Uncharacterized protein</fullName>
    </submittedName>
</protein>